<proteinExistence type="predicted"/>
<gene>
    <name evidence="1" type="ORF">LCGC14_2311410</name>
</gene>
<feature type="non-terminal residue" evidence="1">
    <location>
        <position position="1"/>
    </location>
</feature>
<accession>A0A0F9CL36</accession>
<organism evidence="1">
    <name type="scientific">marine sediment metagenome</name>
    <dbReference type="NCBI Taxonomy" id="412755"/>
    <lineage>
        <taxon>unclassified sequences</taxon>
        <taxon>metagenomes</taxon>
        <taxon>ecological metagenomes</taxon>
    </lineage>
</organism>
<dbReference type="AlphaFoldDB" id="A0A0F9CL36"/>
<dbReference type="EMBL" id="LAZR01032812">
    <property type="protein sequence ID" value="KKL49849.1"/>
    <property type="molecule type" value="Genomic_DNA"/>
</dbReference>
<reference evidence="1" key="1">
    <citation type="journal article" date="2015" name="Nature">
        <title>Complex archaea that bridge the gap between prokaryotes and eukaryotes.</title>
        <authorList>
            <person name="Spang A."/>
            <person name="Saw J.H."/>
            <person name="Jorgensen S.L."/>
            <person name="Zaremba-Niedzwiedzka K."/>
            <person name="Martijn J."/>
            <person name="Lind A.E."/>
            <person name="van Eijk R."/>
            <person name="Schleper C."/>
            <person name="Guy L."/>
            <person name="Ettema T.J."/>
        </authorList>
    </citation>
    <scope>NUCLEOTIDE SEQUENCE</scope>
</reference>
<comment type="caution">
    <text evidence="1">The sequence shown here is derived from an EMBL/GenBank/DDBJ whole genome shotgun (WGS) entry which is preliminary data.</text>
</comment>
<evidence type="ECO:0000313" key="1">
    <source>
        <dbReference type="EMBL" id="KKL49849.1"/>
    </source>
</evidence>
<sequence length="484" mass="54355">DRTSLIGWRSFRFDQALTNQIDTVNFTINIPDIKGFKPDLLDDLEILEDSVKIFGGKIVKSEEVIDGLFQKIRLTAKDHSHEMDSRVVVAVFENTTINQIIEDIKDEFLPAGFTTNNVNLPNPVDFIAFNYEQPSKVFQQLAELVGADWFVDVDKDLNFFSKAARSAPFELNDTGANFIWNSLKINRDVKNLRNTIFVRGGTFSGNTFDEVQEADGETETFTFGFKYKSVAWAVDRGSGFVAETFGIDNIDDPADFDWLYNFQEKAMKLGSATIPSASDRIRMTGLPQIPVIIKTKDNTSVNKNGPFEGKVVDKSIDSKEGARERANQEIILWANQINEGSFRTRSSGLEVGQQITIDSTIRDINEKFHISRIGTRFISPTAFEHTVTLMSQKTFGMVEFLQGQLIDKDKEIEIDPDEVLDEIESAFENIIILEALVEQITTQIAESIGVADLLASVLFTPPYVWAGAGQSLPSKLRWNLGIWS</sequence>
<protein>
    <submittedName>
        <fullName evidence="1">Uncharacterized protein</fullName>
    </submittedName>
</protein>
<name>A0A0F9CL36_9ZZZZ</name>
<dbReference type="SUPFAM" id="SSF69279">
    <property type="entry name" value="Phage tail proteins"/>
    <property type="match status" value="1"/>
</dbReference>